<gene>
    <name evidence="1" type="ordered locus">Caci_1419</name>
</gene>
<proteinExistence type="predicted"/>
<dbReference type="HOGENOM" id="CLU_833401_0_0_11"/>
<dbReference type="Proteomes" id="UP000000851">
    <property type="component" value="Chromosome"/>
</dbReference>
<dbReference type="OrthoDB" id="3970297at2"/>
<dbReference type="STRING" id="479433.Caci_1419"/>
<keyword evidence="2" id="KW-1185">Reference proteome</keyword>
<name>C7Q8S7_CATAD</name>
<dbReference type="KEGG" id="cai:Caci_1419"/>
<evidence type="ECO:0000313" key="1">
    <source>
        <dbReference type="EMBL" id="ACU70342.1"/>
    </source>
</evidence>
<dbReference type="EMBL" id="CP001700">
    <property type="protein sequence ID" value="ACU70342.1"/>
    <property type="molecule type" value="Genomic_DNA"/>
</dbReference>
<evidence type="ECO:0000313" key="2">
    <source>
        <dbReference type="Proteomes" id="UP000000851"/>
    </source>
</evidence>
<sequence length="333" mass="34367">MANPAALSQAETAGAITAPAGETLVPEAVAPDGSSFVAIEGSSVQNLDKLVLSRGHGSNLQTVSTLAAPYAGYGQMSFDGRWLVFMANQSQDITGAWDLYAWDSQGTAAPHIIASETVATPNAPVEWPELRNGKATWVQGVADGTQQVHLYDLAAGQDKVVHTGHIGASVLAGDLLVWTEALHIDGPVTLAAISIGTGAPASLPGPVAQVQTSPATLASDGTTWAWTSADYLTLYTWRAGMPAAVTVHTTTEGNPMDSVGVAGDVVTWTDSTATFAANVKTGSFTQVTKQYGSALTNGGAIMVYYPLGDVKSPGLKYDVFLLKTSDLAGLATC</sequence>
<reference evidence="1 2" key="1">
    <citation type="journal article" date="2009" name="Stand. Genomic Sci.">
        <title>Complete genome sequence of Catenulispora acidiphila type strain (ID 139908).</title>
        <authorList>
            <person name="Copeland A."/>
            <person name="Lapidus A."/>
            <person name="Glavina Del Rio T."/>
            <person name="Nolan M."/>
            <person name="Lucas S."/>
            <person name="Chen F."/>
            <person name="Tice H."/>
            <person name="Cheng J.F."/>
            <person name="Bruce D."/>
            <person name="Goodwin L."/>
            <person name="Pitluck S."/>
            <person name="Mikhailova N."/>
            <person name="Pati A."/>
            <person name="Ivanova N."/>
            <person name="Mavromatis K."/>
            <person name="Chen A."/>
            <person name="Palaniappan K."/>
            <person name="Chain P."/>
            <person name="Land M."/>
            <person name="Hauser L."/>
            <person name="Chang Y.J."/>
            <person name="Jeffries C.D."/>
            <person name="Chertkov O."/>
            <person name="Brettin T."/>
            <person name="Detter J.C."/>
            <person name="Han C."/>
            <person name="Ali Z."/>
            <person name="Tindall B.J."/>
            <person name="Goker M."/>
            <person name="Bristow J."/>
            <person name="Eisen J.A."/>
            <person name="Markowitz V."/>
            <person name="Hugenholtz P."/>
            <person name="Kyrpides N.C."/>
            <person name="Klenk H.P."/>
        </authorList>
    </citation>
    <scope>NUCLEOTIDE SEQUENCE [LARGE SCALE GENOMIC DNA]</scope>
    <source>
        <strain evidence="2">DSM 44928 / JCM 14897 / NBRC 102108 / NRRL B-24433 / ID139908</strain>
    </source>
</reference>
<dbReference type="RefSeq" id="WP_012785636.1">
    <property type="nucleotide sequence ID" value="NC_013131.1"/>
</dbReference>
<organism evidence="1 2">
    <name type="scientific">Catenulispora acidiphila (strain DSM 44928 / JCM 14897 / NBRC 102108 / NRRL B-24433 / ID139908)</name>
    <dbReference type="NCBI Taxonomy" id="479433"/>
    <lineage>
        <taxon>Bacteria</taxon>
        <taxon>Bacillati</taxon>
        <taxon>Actinomycetota</taxon>
        <taxon>Actinomycetes</taxon>
        <taxon>Catenulisporales</taxon>
        <taxon>Catenulisporaceae</taxon>
        <taxon>Catenulispora</taxon>
    </lineage>
</organism>
<accession>C7Q8S7</accession>
<evidence type="ECO:0008006" key="3">
    <source>
        <dbReference type="Google" id="ProtNLM"/>
    </source>
</evidence>
<dbReference type="eggNOG" id="ENOG5033757">
    <property type="taxonomic scope" value="Bacteria"/>
</dbReference>
<dbReference type="SUPFAM" id="SSF69304">
    <property type="entry name" value="Tricorn protease N-terminal domain"/>
    <property type="match status" value="1"/>
</dbReference>
<dbReference type="InParanoid" id="C7Q8S7"/>
<dbReference type="AlphaFoldDB" id="C7Q8S7"/>
<protein>
    <recommendedName>
        <fullName evidence="3">WD40 domain protein beta Propeller</fullName>
    </recommendedName>
</protein>